<dbReference type="AlphaFoldDB" id="A0A412Z9R6"/>
<evidence type="ECO:0000313" key="6">
    <source>
        <dbReference type="EMBL" id="RGV76814.1"/>
    </source>
</evidence>
<comment type="similarity">
    <text evidence="3">Belongs to the bacterial microcompartments protein family.</text>
</comment>
<name>A0A412Z9R6_9FIRM</name>
<evidence type="ECO:0000256" key="1">
    <source>
        <dbReference type="ARBA" id="ARBA00024322"/>
    </source>
</evidence>
<evidence type="ECO:0000256" key="4">
    <source>
        <dbReference type="SAM" id="MobiDB-lite"/>
    </source>
</evidence>
<dbReference type="RefSeq" id="WP_002570897.1">
    <property type="nucleotide sequence ID" value="NZ_CACRTF010000017.1"/>
</dbReference>
<dbReference type="CDD" id="cd07056">
    <property type="entry name" value="BMC_PduK"/>
    <property type="match status" value="1"/>
</dbReference>
<dbReference type="PANTHER" id="PTHR33941:SF11">
    <property type="entry name" value="BACTERIAL MICROCOMPARTMENT SHELL PROTEIN PDUJ"/>
    <property type="match status" value="1"/>
</dbReference>
<dbReference type="PROSITE" id="PS51930">
    <property type="entry name" value="BMC_2"/>
    <property type="match status" value="1"/>
</dbReference>
<accession>A0A412Z9R6</accession>
<evidence type="ECO:0000256" key="2">
    <source>
        <dbReference type="ARBA" id="ARBA00024446"/>
    </source>
</evidence>
<dbReference type="InterPro" id="IPR050575">
    <property type="entry name" value="BMC_shell"/>
</dbReference>
<dbReference type="Pfam" id="PF00936">
    <property type="entry name" value="BMC"/>
    <property type="match status" value="1"/>
</dbReference>
<reference evidence="6 7" key="1">
    <citation type="submission" date="2018-08" db="EMBL/GenBank/DDBJ databases">
        <title>A genome reference for cultivated species of the human gut microbiota.</title>
        <authorList>
            <person name="Zou Y."/>
            <person name="Xue W."/>
            <person name="Luo G."/>
        </authorList>
    </citation>
    <scope>NUCLEOTIDE SEQUENCE [LARGE SCALE GENOMIC DNA]</scope>
    <source>
        <strain evidence="6 7">AF14-18</strain>
    </source>
</reference>
<feature type="compositionally biased region" description="Low complexity" evidence="4">
    <location>
        <begin position="204"/>
        <end position="213"/>
    </location>
</feature>
<feature type="region of interest" description="Disordered" evidence="4">
    <location>
        <begin position="91"/>
        <end position="219"/>
    </location>
</feature>
<sequence length="219" mass="23316">MKQALGLVEISGLSTAVVVADTMAKAANVRILEIENTKGLGYMTIKIVGDVGAVNAAVNAGKQIGTANGKLVSWKVIPRPSDYVDQTFCCPEPPVPPSPPKKEAQEETEAEVEVKAETMEAVKAGEPEETGLEEIAPEDTEQETEAEPAEAGPEPKIEAEPIEIKSEPLVEAEPTRTGTVDPAEPEVPDSPETPPERPKKTAKRTTSAKSTSTTRHKKN</sequence>
<feature type="compositionally biased region" description="Basic and acidic residues" evidence="4">
    <location>
        <begin position="153"/>
        <end position="168"/>
    </location>
</feature>
<gene>
    <name evidence="6" type="ORF">DWW02_09685</name>
</gene>
<dbReference type="InterPro" id="IPR044872">
    <property type="entry name" value="CcmK/CsoS1_BMC"/>
</dbReference>
<comment type="caution">
    <text evidence="6">The sequence shown here is derived from an EMBL/GenBank/DDBJ whole genome shotgun (WGS) entry which is preliminary data.</text>
</comment>
<proteinExistence type="inferred from homology"/>
<feature type="compositionally biased region" description="Basic and acidic residues" evidence="4">
    <location>
        <begin position="112"/>
        <end position="126"/>
    </location>
</feature>
<evidence type="ECO:0000313" key="7">
    <source>
        <dbReference type="Proteomes" id="UP000284543"/>
    </source>
</evidence>
<dbReference type="InterPro" id="IPR000249">
    <property type="entry name" value="BMC_dom"/>
</dbReference>
<dbReference type="InterPro" id="IPR037233">
    <property type="entry name" value="CcmK-like_sf"/>
</dbReference>
<organism evidence="6 7">
    <name type="scientific">Enterocloster bolteae</name>
    <dbReference type="NCBI Taxonomy" id="208479"/>
    <lineage>
        <taxon>Bacteria</taxon>
        <taxon>Bacillati</taxon>
        <taxon>Bacillota</taxon>
        <taxon>Clostridia</taxon>
        <taxon>Lachnospirales</taxon>
        <taxon>Lachnospiraceae</taxon>
        <taxon>Enterocloster</taxon>
    </lineage>
</organism>
<dbReference type="Proteomes" id="UP000284543">
    <property type="component" value="Unassembled WGS sequence"/>
</dbReference>
<evidence type="ECO:0000256" key="3">
    <source>
        <dbReference type="PROSITE-ProRule" id="PRU01278"/>
    </source>
</evidence>
<feature type="compositionally biased region" description="Acidic residues" evidence="4">
    <location>
        <begin position="127"/>
        <end position="148"/>
    </location>
</feature>
<keyword evidence="2" id="KW-1283">Bacterial microcompartment</keyword>
<comment type="subcellular location">
    <subcellularLocation>
        <location evidence="1">Bacterial microcompartment</location>
    </subcellularLocation>
</comment>
<feature type="domain" description="BMC" evidence="5">
    <location>
        <begin position="4"/>
        <end position="89"/>
    </location>
</feature>
<evidence type="ECO:0000259" key="5">
    <source>
        <dbReference type="PROSITE" id="PS51930"/>
    </source>
</evidence>
<dbReference type="EMBL" id="QRZM01000003">
    <property type="protein sequence ID" value="RGV76814.1"/>
    <property type="molecule type" value="Genomic_DNA"/>
</dbReference>
<dbReference type="SMART" id="SM00877">
    <property type="entry name" value="BMC"/>
    <property type="match status" value="1"/>
</dbReference>
<dbReference type="Gene3D" id="3.30.70.1710">
    <property type="match status" value="1"/>
</dbReference>
<dbReference type="GO" id="GO:0031469">
    <property type="term" value="C:bacterial microcompartment"/>
    <property type="evidence" value="ECO:0007669"/>
    <property type="project" value="UniProtKB-SubCell"/>
</dbReference>
<dbReference type="SUPFAM" id="SSF143414">
    <property type="entry name" value="CcmK-like"/>
    <property type="match status" value="1"/>
</dbReference>
<dbReference type="PANTHER" id="PTHR33941">
    <property type="entry name" value="PROPANEDIOL UTILIZATION PROTEIN PDUA"/>
    <property type="match status" value="1"/>
</dbReference>
<protein>
    <submittedName>
        <fullName evidence="6">BMC domain-containing protein</fullName>
    </submittedName>
</protein>